<evidence type="ECO:0000313" key="4">
    <source>
        <dbReference type="Proteomes" id="UP000076532"/>
    </source>
</evidence>
<gene>
    <name evidence="3" type="ORF">FIBSPDRAFT_873094</name>
</gene>
<keyword evidence="4" id="KW-1185">Reference proteome</keyword>
<dbReference type="InterPro" id="IPR026749">
    <property type="entry name" value="Tmem135"/>
</dbReference>
<feature type="transmembrane region" description="Helical" evidence="2">
    <location>
        <begin position="342"/>
        <end position="362"/>
    </location>
</feature>
<evidence type="ECO:0000256" key="1">
    <source>
        <dbReference type="SAM" id="MobiDB-lite"/>
    </source>
</evidence>
<feature type="region of interest" description="Disordered" evidence="1">
    <location>
        <begin position="117"/>
        <end position="143"/>
    </location>
</feature>
<reference evidence="3 4" key="1">
    <citation type="journal article" date="2016" name="Mol. Biol. Evol.">
        <title>Comparative Genomics of Early-Diverging Mushroom-Forming Fungi Provides Insights into the Origins of Lignocellulose Decay Capabilities.</title>
        <authorList>
            <person name="Nagy L.G."/>
            <person name="Riley R."/>
            <person name="Tritt A."/>
            <person name="Adam C."/>
            <person name="Daum C."/>
            <person name="Floudas D."/>
            <person name="Sun H."/>
            <person name="Yadav J.S."/>
            <person name="Pangilinan J."/>
            <person name="Larsson K.H."/>
            <person name="Matsuura K."/>
            <person name="Barry K."/>
            <person name="Labutti K."/>
            <person name="Kuo R."/>
            <person name="Ohm R.A."/>
            <person name="Bhattacharya S.S."/>
            <person name="Shirouzu T."/>
            <person name="Yoshinaga Y."/>
            <person name="Martin F.M."/>
            <person name="Grigoriev I.V."/>
            <person name="Hibbett D.S."/>
        </authorList>
    </citation>
    <scope>NUCLEOTIDE SEQUENCE [LARGE SCALE GENOMIC DNA]</scope>
    <source>
        <strain evidence="3 4">CBS 109695</strain>
    </source>
</reference>
<evidence type="ECO:0000256" key="2">
    <source>
        <dbReference type="SAM" id="Phobius"/>
    </source>
</evidence>
<dbReference type="PANTHER" id="PTHR12459:SF6">
    <property type="entry name" value="GB|AAD46013.1"/>
    <property type="match status" value="1"/>
</dbReference>
<dbReference type="PANTHER" id="PTHR12459">
    <property type="entry name" value="TRANSMEMBRANE PROTEIN 135-RELATED"/>
    <property type="match status" value="1"/>
</dbReference>
<feature type="transmembrane region" description="Helical" evidence="2">
    <location>
        <begin position="71"/>
        <end position="96"/>
    </location>
</feature>
<accession>A0A165YVT5</accession>
<organism evidence="3 4">
    <name type="scientific">Athelia psychrophila</name>
    <dbReference type="NCBI Taxonomy" id="1759441"/>
    <lineage>
        <taxon>Eukaryota</taxon>
        <taxon>Fungi</taxon>
        <taxon>Dikarya</taxon>
        <taxon>Basidiomycota</taxon>
        <taxon>Agaricomycotina</taxon>
        <taxon>Agaricomycetes</taxon>
        <taxon>Agaricomycetidae</taxon>
        <taxon>Atheliales</taxon>
        <taxon>Atheliaceae</taxon>
        <taxon>Athelia</taxon>
    </lineage>
</organism>
<evidence type="ECO:0008006" key="5">
    <source>
        <dbReference type="Google" id="ProtNLM"/>
    </source>
</evidence>
<evidence type="ECO:0000313" key="3">
    <source>
        <dbReference type="EMBL" id="KZP09967.1"/>
    </source>
</evidence>
<keyword evidence="2" id="KW-0812">Transmembrane</keyword>
<dbReference type="Proteomes" id="UP000076532">
    <property type="component" value="Unassembled WGS sequence"/>
</dbReference>
<keyword evidence="2" id="KW-0472">Membrane</keyword>
<dbReference type="AlphaFoldDB" id="A0A165YVT5"/>
<feature type="transmembrane region" description="Helical" evidence="2">
    <location>
        <begin position="32"/>
        <end position="50"/>
    </location>
</feature>
<feature type="transmembrane region" description="Helical" evidence="2">
    <location>
        <begin position="383"/>
        <end position="402"/>
    </location>
</feature>
<sequence length="522" mass="57739">MVWRDKGEPAVELLDIWDCAAHAGRGALRAATLGYAIRASLSLVLALMRIRRVKKEYRFTLIRKAIFGEDPLRFASMLGSFTAIYKFLINALPILFPTSSRPRPSLFVLPADTASTTGTSTPYPRDSALDDEDPLDDLDTHPSKRVPLAARRGRLSLSAAAHQVWVRKKTRRWQSVLAGSIAGGVAIMCEKKGNRLGVAQQMFVRGLQGSYNALSDKHGFSIPYGDTLVFGLCCGQIMYAFLMSPATLPPAYQSWINQASFVPVPAVRTTHNLVRKGFVSLADVDLVLKNPGITPHNSAALLAFRAGGTAPDRLAPPCPMVHPTVDSCLALVPVRFVEVFKWMLPVYGALHFIPMVLFKWKLFLRDPKSMLLRAGLGTARSSSFLGVFVIIFQGLFCFKHHIHEILTRRNKNPTSSLRLPQALVDVLISKESFWPLGFLCAMSILVEESRRRGELAMYVLPKGLGSMWSSARGKGWVFGTGKWGEAVLTSIGMGMVMSTYQNDPQHLSGLFRRVMYQFIGPN</sequence>
<keyword evidence="2" id="KW-1133">Transmembrane helix</keyword>
<proteinExistence type="predicted"/>
<name>A0A165YVT5_9AGAM</name>
<dbReference type="OrthoDB" id="291792at2759"/>
<protein>
    <recommendedName>
        <fullName evidence="5">Transmembrane protein 135 N-terminal domain-containing protein</fullName>
    </recommendedName>
</protein>
<dbReference type="EMBL" id="KV417689">
    <property type="protein sequence ID" value="KZP09967.1"/>
    <property type="molecule type" value="Genomic_DNA"/>
</dbReference>